<reference evidence="3 4" key="1">
    <citation type="submission" date="2017-08" db="EMBL/GenBank/DDBJ databases">
        <authorList>
            <person name="de Groot N.N."/>
        </authorList>
    </citation>
    <scope>NUCLEOTIDE SEQUENCE [LARGE SCALE GENOMIC DNA]</scope>
    <source>
        <strain evidence="3 4">USBA 78</strain>
    </source>
</reference>
<protein>
    <recommendedName>
        <fullName evidence="5">Lipoprotein</fullName>
    </recommendedName>
</protein>
<evidence type="ECO:0000313" key="4">
    <source>
        <dbReference type="Proteomes" id="UP000219068"/>
    </source>
</evidence>
<evidence type="ECO:0000313" key="3">
    <source>
        <dbReference type="EMBL" id="SOC23658.1"/>
    </source>
</evidence>
<feature type="signal peptide" evidence="2">
    <location>
        <begin position="1"/>
        <end position="36"/>
    </location>
</feature>
<sequence length="249" mass="27521">MRKKIMSVVSKIRTKSSILRGSALSAAGLIALSACSFTGTSDIENPLVRKGTWFSFINADDIRTACSAGDAEGRIRLVYNADYYKETRSYDLVPKNGAEQFEMVSRIFGPLDVSEVNVEVTAPLGAFGGTESRENLSRGQYLALTDALQSDGFGYQSRDGLRLHSDDYYWVAIGCSSQNITLAAWTSAKDDLRALTFPNVLENLSGLEKPLPQPPAFGTPKQPDPFYSKNDKQAESRYFYRTVRGNQLR</sequence>
<evidence type="ECO:0000256" key="1">
    <source>
        <dbReference type="SAM" id="MobiDB-lite"/>
    </source>
</evidence>
<keyword evidence="2" id="KW-0732">Signal</keyword>
<dbReference type="PROSITE" id="PS51257">
    <property type="entry name" value="PROKAR_LIPOPROTEIN"/>
    <property type="match status" value="1"/>
</dbReference>
<feature type="region of interest" description="Disordered" evidence="1">
    <location>
        <begin position="208"/>
        <end position="233"/>
    </location>
</feature>
<evidence type="ECO:0000256" key="2">
    <source>
        <dbReference type="SAM" id="SignalP"/>
    </source>
</evidence>
<dbReference type="AlphaFoldDB" id="A0A285TND1"/>
<dbReference type="Proteomes" id="UP000219068">
    <property type="component" value="Unassembled WGS sequence"/>
</dbReference>
<proteinExistence type="predicted"/>
<accession>A0A285TND1</accession>
<gene>
    <name evidence="3" type="ORF">SAMN05428964_104138</name>
</gene>
<organism evidence="3 4">
    <name type="scientific">Thalassospira xiamenensis</name>
    <dbReference type="NCBI Taxonomy" id="220697"/>
    <lineage>
        <taxon>Bacteria</taxon>
        <taxon>Pseudomonadati</taxon>
        <taxon>Pseudomonadota</taxon>
        <taxon>Alphaproteobacteria</taxon>
        <taxon>Rhodospirillales</taxon>
        <taxon>Thalassospiraceae</taxon>
        <taxon>Thalassospira</taxon>
    </lineage>
</organism>
<name>A0A285TND1_9PROT</name>
<dbReference type="EMBL" id="OBMM01000004">
    <property type="protein sequence ID" value="SOC23658.1"/>
    <property type="molecule type" value="Genomic_DNA"/>
</dbReference>
<evidence type="ECO:0008006" key="5">
    <source>
        <dbReference type="Google" id="ProtNLM"/>
    </source>
</evidence>
<feature type="chain" id="PRO_5012764002" description="Lipoprotein" evidence="2">
    <location>
        <begin position="37"/>
        <end position="249"/>
    </location>
</feature>